<evidence type="ECO:0000313" key="6">
    <source>
        <dbReference type="Proteomes" id="UP000289340"/>
    </source>
</evidence>
<dbReference type="Proteomes" id="UP000289340">
    <property type="component" value="Chromosome 19"/>
</dbReference>
<dbReference type="GO" id="GO:0016567">
    <property type="term" value="P:protein ubiquitination"/>
    <property type="evidence" value="ECO:0007669"/>
    <property type="project" value="InterPro"/>
</dbReference>
<dbReference type="SUPFAM" id="SSF49599">
    <property type="entry name" value="TRAF domain-like"/>
    <property type="match status" value="1"/>
</dbReference>
<dbReference type="PROSITE" id="PS50097">
    <property type="entry name" value="BTB"/>
    <property type="match status" value="1"/>
</dbReference>
<dbReference type="InterPro" id="IPR000210">
    <property type="entry name" value="BTB/POZ_dom"/>
</dbReference>
<dbReference type="AlphaFoldDB" id="A0A445FCS2"/>
<dbReference type="GO" id="GO:0012505">
    <property type="term" value="C:endomembrane system"/>
    <property type="evidence" value="ECO:0007669"/>
    <property type="project" value="UniProtKB-SubCell"/>
</dbReference>
<dbReference type="Gene3D" id="2.60.210.10">
    <property type="entry name" value="Apoptosis, Tumor Necrosis Factor Receptor Associated Protein 2, Chain A"/>
    <property type="match status" value="1"/>
</dbReference>
<accession>A0A445FCS2</accession>
<reference evidence="5 6" key="1">
    <citation type="submission" date="2018-09" db="EMBL/GenBank/DDBJ databases">
        <title>A high-quality reference genome of wild soybean provides a powerful tool to mine soybean genomes.</title>
        <authorList>
            <person name="Xie M."/>
            <person name="Chung C.Y.L."/>
            <person name="Li M.-W."/>
            <person name="Wong F.-L."/>
            <person name="Chan T.-F."/>
            <person name="Lam H.-M."/>
        </authorList>
    </citation>
    <scope>NUCLEOTIDE SEQUENCE [LARGE SCALE GENOMIC DNA]</scope>
    <source>
        <strain evidence="6">cv. W05</strain>
        <tissue evidence="5">Hypocotyl of etiolated seedlings</tissue>
    </source>
</reference>
<sequence length="401" mass="45182">MSRAMCNPAMVSRSVLGSQTSSKSVTETMSGSHEFVIKGYSLTKGMGIGKYIVSETFIVGGFQWAIYFFPDGRDPKDNAAYVSVFVALHSKTTNVRALFDLTLLDLCKKGEHKVHSHFSHSLTIGPYTLINHGSMWGYTRFFKRRHLETSNFLKDDCLKINCTIAVLVSSIDSSQLNTIQVPESDIGEHFGMLLEDEESFDVTFSVGGERFHAHKLVLAARSTMFETQFFNAMKKDDQEIVVIDMEPKVFKALLHFVYRDTLLEDEELFMLDSSFFPSLSESFIAKLLAAGEKYGLPRLMLMCESILCKDISVDSVAYIFALADRYCATHLKSICQKFSAENFDGEFPCLTFKPNSTFEFIANYFLASVMHSDGFEYLKKNCPLLQSELLKTGVGCEKEFS</sequence>
<feature type="domain" description="BTB" evidence="3">
    <location>
        <begin position="200"/>
        <end position="266"/>
    </location>
</feature>
<comment type="pathway">
    <text evidence="2">Protein modification; protein ubiquitination.</text>
</comment>
<keyword evidence="6" id="KW-1185">Reference proteome</keyword>
<evidence type="ECO:0000259" key="4">
    <source>
        <dbReference type="PROSITE" id="PS50144"/>
    </source>
</evidence>
<dbReference type="EMBL" id="QZWG01000019">
    <property type="protein sequence ID" value="RZB46639.1"/>
    <property type="molecule type" value="Genomic_DNA"/>
</dbReference>
<evidence type="ECO:0000313" key="5">
    <source>
        <dbReference type="EMBL" id="RZB46639.1"/>
    </source>
</evidence>
<dbReference type="SUPFAM" id="SSF54695">
    <property type="entry name" value="POZ domain"/>
    <property type="match status" value="1"/>
</dbReference>
<dbReference type="InterPro" id="IPR002083">
    <property type="entry name" value="MATH/TRAF_dom"/>
</dbReference>
<comment type="subcellular location">
    <subcellularLocation>
        <location evidence="1">Endomembrane system</location>
        <topology evidence="1">Peripheral membrane protein</topology>
    </subcellularLocation>
</comment>
<dbReference type="InterPro" id="IPR008974">
    <property type="entry name" value="TRAF-like"/>
</dbReference>
<dbReference type="PANTHER" id="PTHR26379:SF466">
    <property type="entry name" value="BTB_POZ AND MATH DOMAIN-CONTAINING PROTEIN 4"/>
    <property type="match status" value="1"/>
</dbReference>
<dbReference type="PANTHER" id="PTHR26379">
    <property type="entry name" value="BTB/POZ AND MATH DOMAIN-CONTAINING PROTEIN 1"/>
    <property type="match status" value="1"/>
</dbReference>
<evidence type="ECO:0000256" key="2">
    <source>
        <dbReference type="ARBA" id="ARBA00004906"/>
    </source>
</evidence>
<dbReference type="Pfam" id="PF00651">
    <property type="entry name" value="BTB"/>
    <property type="match status" value="1"/>
</dbReference>
<name>A0A445FCS2_GLYSO</name>
<dbReference type="Pfam" id="PF22486">
    <property type="entry name" value="MATH_2"/>
    <property type="match status" value="1"/>
</dbReference>
<gene>
    <name evidence="5" type="ORF">D0Y65_050603</name>
</gene>
<comment type="caution">
    <text evidence="5">The sequence shown here is derived from an EMBL/GenBank/DDBJ whole genome shotgun (WGS) entry which is preliminary data.</text>
</comment>
<dbReference type="InterPro" id="IPR045005">
    <property type="entry name" value="BPM1-6"/>
</dbReference>
<evidence type="ECO:0000256" key="1">
    <source>
        <dbReference type="ARBA" id="ARBA00004184"/>
    </source>
</evidence>
<dbReference type="InterPro" id="IPR011333">
    <property type="entry name" value="SKP1/BTB/POZ_sf"/>
</dbReference>
<organism evidence="5 6">
    <name type="scientific">Glycine soja</name>
    <name type="common">Wild soybean</name>
    <dbReference type="NCBI Taxonomy" id="3848"/>
    <lineage>
        <taxon>Eukaryota</taxon>
        <taxon>Viridiplantae</taxon>
        <taxon>Streptophyta</taxon>
        <taxon>Embryophyta</taxon>
        <taxon>Tracheophyta</taxon>
        <taxon>Spermatophyta</taxon>
        <taxon>Magnoliopsida</taxon>
        <taxon>eudicotyledons</taxon>
        <taxon>Gunneridae</taxon>
        <taxon>Pentapetalae</taxon>
        <taxon>rosids</taxon>
        <taxon>fabids</taxon>
        <taxon>Fabales</taxon>
        <taxon>Fabaceae</taxon>
        <taxon>Papilionoideae</taxon>
        <taxon>50 kb inversion clade</taxon>
        <taxon>NPAAA clade</taxon>
        <taxon>indigoferoid/millettioid clade</taxon>
        <taxon>Phaseoleae</taxon>
        <taxon>Glycine</taxon>
        <taxon>Glycine subgen. Soja</taxon>
    </lineage>
</organism>
<dbReference type="CDD" id="cd00121">
    <property type="entry name" value="MATH"/>
    <property type="match status" value="1"/>
</dbReference>
<dbReference type="SMART" id="SM00225">
    <property type="entry name" value="BTB"/>
    <property type="match status" value="1"/>
</dbReference>
<proteinExistence type="predicted"/>
<protein>
    <submittedName>
        <fullName evidence="5">BTB/POZ and MATH domain-containing protein 4</fullName>
    </submittedName>
</protein>
<dbReference type="Gene3D" id="3.30.710.10">
    <property type="entry name" value="Potassium Channel Kv1.1, Chain A"/>
    <property type="match status" value="1"/>
</dbReference>
<feature type="domain" description="MATH" evidence="4">
    <location>
        <begin position="30"/>
        <end position="164"/>
    </location>
</feature>
<dbReference type="CDD" id="cd18280">
    <property type="entry name" value="BTB_POZ_BPM_plant"/>
    <property type="match status" value="1"/>
</dbReference>
<evidence type="ECO:0000259" key="3">
    <source>
        <dbReference type="PROSITE" id="PS50097"/>
    </source>
</evidence>
<dbReference type="PROSITE" id="PS50144">
    <property type="entry name" value="MATH"/>
    <property type="match status" value="1"/>
</dbReference>